<dbReference type="PANTHER" id="PTHR22617:SF45">
    <property type="entry name" value="CHEMOTAXIS PROTEIN CHEW"/>
    <property type="match status" value="1"/>
</dbReference>
<evidence type="ECO:0000256" key="1">
    <source>
        <dbReference type="ARBA" id="ARBA00004496"/>
    </source>
</evidence>
<reference evidence="5 6" key="1">
    <citation type="submission" date="2020-04" db="EMBL/GenBank/DDBJ databases">
        <title>Usitatibacter rugosus gen. nov., sp. nov. and Usitatibacter palustris sp. nov., novel members of Usitatibacteraceae fam. nov. within the order Nitrosomonadales isolated from soil.</title>
        <authorList>
            <person name="Huber K.J."/>
            <person name="Neumann-Schaal M."/>
            <person name="Geppert A."/>
            <person name="Luckner M."/>
            <person name="Wanner G."/>
            <person name="Overmann J."/>
        </authorList>
    </citation>
    <scope>NUCLEOTIDE SEQUENCE [LARGE SCALE GENOMIC DNA]</scope>
    <source>
        <strain evidence="5 6">Swamp67</strain>
    </source>
</reference>
<dbReference type="KEGG" id="upl:DSM104440_01854"/>
<dbReference type="InterPro" id="IPR002545">
    <property type="entry name" value="CheW-lke_dom"/>
</dbReference>
<dbReference type="GO" id="GO:0007165">
    <property type="term" value="P:signal transduction"/>
    <property type="evidence" value="ECO:0007669"/>
    <property type="project" value="InterPro"/>
</dbReference>
<dbReference type="AlphaFoldDB" id="A0A6M4H861"/>
<evidence type="ECO:0000256" key="3">
    <source>
        <dbReference type="ARBA" id="ARBA00022490"/>
    </source>
</evidence>
<dbReference type="Gene3D" id="2.40.50.180">
    <property type="entry name" value="CheA-289, Domain 4"/>
    <property type="match status" value="1"/>
</dbReference>
<dbReference type="EMBL" id="CP053073">
    <property type="protein sequence ID" value="QJR15038.1"/>
    <property type="molecule type" value="Genomic_DNA"/>
</dbReference>
<proteinExistence type="predicted"/>
<dbReference type="Proteomes" id="UP000503096">
    <property type="component" value="Chromosome"/>
</dbReference>
<dbReference type="GO" id="GO:0005829">
    <property type="term" value="C:cytosol"/>
    <property type="evidence" value="ECO:0007669"/>
    <property type="project" value="TreeGrafter"/>
</dbReference>
<dbReference type="SUPFAM" id="SSF50341">
    <property type="entry name" value="CheW-like"/>
    <property type="match status" value="1"/>
</dbReference>
<accession>A0A6M4H861</accession>
<feature type="domain" description="CheW-like" evidence="4">
    <location>
        <begin position="21"/>
        <end position="161"/>
    </location>
</feature>
<dbReference type="InterPro" id="IPR036061">
    <property type="entry name" value="CheW-like_dom_sf"/>
</dbReference>
<dbReference type="PANTHER" id="PTHR22617">
    <property type="entry name" value="CHEMOTAXIS SENSOR HISTIDINE KINASE-RELATED"/>
    <property type="match status" value="1"/>
</dbReference>
<dbReference type="InParanoid" id="A0A6M4H861"/>
<keyword evidence="6" id="KW-1185">Reference proteome</keyword>
<evidence type="ECO:0000256" key="2">
    <source>
        <dbReference type="ARBA" id="ARBA00021483"/>
    </source>
</evidence>
<dbReference type="PROSITE" id="PS50851">
    <property type="entry name" value="CHEW"/>
    <property type="match status" value="1"/>
</dbReference>
<dbReference type="RefSeq" id="WP_171161973.1">
    <property type="nucleotide sequence ID" value="NZ_CP053073.1"/>
</dbReference>
<dbReference type="Pfam" id="PF01584">
    <property type="entry name" value="CheW"/>
    <property type="match status" value="1"/>
</dbReference>
<evidence type="ECO:0000259" key="4">
    <source>
        <dbReference type="PROSITE" id="PS50851"/>
    </source>
</evidence>
<gene>
    <name evidence="5" type="primary">cheW_1</name>
    <name evidence="5" type="ORF">DSM104440_01854</name>
</gene>
<evidence type="ECO:0000313" key="6">
    <source>
        <dbReference type="Proteomes" id="UP000503096"/>
    </source>
</evidence>
<dbReference type="InterPro" id="IPR039315">
    <property type="entry name" value="CheW"/>
</dbReference>
<protein>
    <recommendedName>
        <fullName evidence="2">Chemotaxis protein CheW</fullName>
    </recommendedName>
</protein>
<sequence length="166" mass="17723">MSANPHDAFGFGDEAHAEQAKREFLTCRLGDELYGIDILRVQEIRGVEQVTRVPGVAPFVRGVINLRGAIVPIVDLGLMFGFPEPLVLADASAVVLNGGRRLVGLVVNAVSDVVALTDEQIAPAPDFGNAAVGAALAGIGRHEDQTLLLLDVEHLLARIREGRERT</sequence>
<evidence type="ECO:0000313" key="5">
    <source>
        <dbReference type="EMBL" id="QJR15038.1"/>
    </source>
</evidence>
<comment type="subcellular location">
    <subcellularLocation>
        <location evidence="1">Cytoplasm</location>
    </subcellularLocation>
</comment>
<keyword evidence="3" id="KW-0963">Cytoplasm</keyword>
<organism evidence="5 6">
    <name type="scientific">Usitatibacter palustris</name>
    <dbReference type="NCBI Taxonomy" id="2732487"/>
    <lineage>
        <taxon>Bacteria</taxon>
        <taxon>Pseudomonadati</taxon>
        <taxon>Pseudomonadota</taxon>
        <taxon>Betaproteobacteria</taxon>
        <taxon>Nitrosomonadales</taxon>
        <taxon>Usitatibacteraceae</taxon>
        <taxon>Usitatibacter</taxon>
    </lineage>
</organism>
<name>A0A6M4H861_9PROT</name>
<dbReference type="GO" id="GO:0006935">
    <property type="term" value="P:chemotaxis"/>
    <property type="evidence" value="ECO:0007669"/>
    <property type="project" value="InterPro"/>
</dbReference>
<dbReference type="Gene3D" id="2.30.30.40">
    <property type="entry name" value="SH3 Domains"/>
    <property type="match status" value="1"/>
</dbReference>
<dbReference type="SMART" id="SM00260">
    <property type="entry name" value="CheW"/>
    <property type="match status" value="1"/>
</dbReference>